<dbReference type="Proteomes" id="UP001352263">
    <property type="component" value="Unassembled WGS sequence"/>
</dbReference>
<proteinExistence type="predicted"/>
<name>A0ABU6JHX9_9BURK</name>
<keyword evidence="1" id="KW-0732">Signal</keyword>
<dbReference type="EMBL" id="JAWIIV010000047">
    <property type="protein sequence ID" value="MEC4723256.1"/>
    <property type="molecule type" value="Genomic_DNA"/>
</dbReference>
<sequence>MLKRICTAAFFIVLIGCSNSKQANEKNFKSAIQAYLDTVYPKCFVNENFPAIVNSDFLGRRAALRSLAKAGLLSEKELSRKEYKDWNGVLNVAIKSEYALTETGRKFYNPDARQTLSGDRGGFCIGKATVKDITRYTEPADMFGHRITKVNYTYSVDKLPDWATLPEVTSGIPALKEAADSANKPIKAIHTLVLTNNGWVHERLFTE</sequence>
<feature type="signal peptide" evidence="1">
    <location>
        <begin position="1"/>
        <end position="23"/>
    </location>
</feature>
<keyword evidence="3" id="KW-1185">Reference proteome</keyword>
<protein>
    <submittedName>
        <fullName evidence="2">Uncharacterized protein</fullName>
    </submittedName>
</protein>
<organism evidence="2 3">
    <name type="scientific">Noviherbaspirillum album</name>
    <dbReference type="NCBI Taxonomy" id="3080276"/>
    <lineage>
        <taxon>Bacteria</taxon>
        <taxon>Pseudomonadati</taxon>
        <taxon>Pseudomonadota</taxon>
        <taxon>Betaproteobacteria</taxon>
        <taxon>Burkholderiales</taxon>
        <taxon>Oxalobacteraceae</taxon>
        <taxon>Noviherbaspirillum</taxon>
    </lineage>
</organism>
<feature type="chain" id="PRO_5045844567" evidence="1">
    <location>
        <begin position="24"/>
        <end position="207"/>
    </location>
</feature>
<accession>A0ABU6JHX9</accession>
<dbReference type="RefSeq" id="WP_326509878.1">
    <property type="nucleotide sequence ID" value="NZ_JAWIIV010000047.1"/>
</dbReference>
<reference evidence="2 3" key="1">
    <citation type="submission" date="2023-10" db="EMBL/GenBank/DDBJ databases">
        <title>Noviherbaspirillum sp. CPCC 100848 genome assembly.</title>
        <authorList>
            <person name="Li X.Y."/>
            <person name="Fang X.M."/>
        </authorList>
    </citation>
    <scope>NUCLEOTIDE SEQUENCE [LARGE SCALE GENOMIC DNA]</scope>
    <source>
        <strain evidence="2 3">CPCC 100848</strain>
    </source>
</reference>
<gene>
    <name evidence="2" type="ORF">RY831_29290</name>
</gene>
<dbReference type="PROSITE" id="PS51257">
    <property type="entry name" value="PROKAR_LIPOPROTEIN"/>
    <property type="match status" value="1"/>
</dbReference>
<evidence type="ECO:0000313" key="3">
    <source>
        <dbReference type="Proteomes" id="UP001352263"/>
    </source>
</evidence>
<evidence type="ECO:0000313" key="2">
    <source>
        <dbReference type="EMBL" id="MEC4723256.1"/>
    </source>
</evidence>
<evidence type="ECO:0000256" key="1">
    <source>
        <dbReference type="SAM" id="SignalP"/>
    </source>
</evidence>
<comment type="caution">
    <text evidence="2">The sequence shown here is derived from an EMBL/GenBank/DDBJ whole genome shotgun (WGS) entry which is preliminary data.</text>
</comment>